<dbReference type="OrthoDB" id="1493166at2"/>
<evidence type="ECO:0000256" key="1">
    <source>
        <dbReference type="SAM" id="Coils"/>
    </source>
</evidence>
<comment type="caution">
    <text evidence="3">The sequence shown here is derived from an EMBL/GenBank/DDBJ whole genome shotgun (WGS) entry which is preliminary data.</text>
</comment>
<proteinExistence type="predicted"/>
<keyword evidence="2" id="KW-0732">Signal</keyword>
<sequence>MIRFIWISIFTICALPFTQAQVVERSVGMSAGVQNALVLEVPAVDAGLVSDLWKDYMKDFYREKPKWQRKDKEWLSDDADIAALGMGNTVDVIAKTEQKGDNTFICMWIDLGGAYLNSSQHRERYTEAEKMLVRFGLEVARAKVKIELEEQEGMLKDFNRDLERLAADKERYEREIQRAKETIAKAEKDIEDNLKAQEEMAARIKAQEGVIKSVQKRLNDL</sequence>
<name>A0A098S6V9_9BACT</name>
<dbReference type="EMBL" id="JPOS01000029">
    <property type="protein sequence ID" value="KGE87835.1"/>
    <property type="molecule type" value="Genomic_DNA"/>
</dbReference>
<feature type="signal peptide" evidence="2">
    <location>
        <begin position="1"/>
        <end position="20"/>
    </location>
</feature>
<dbReference type="Proteomes" id="UP000029736">
    <property type="component" value="Unassembled WGS sequence"/>
</dbReference>
<evidence type="ECO:0000313" key="3">
    <source>
        <dbReference type="EMBL" id="KGE87835.1"/>
    </source>
</evidence>
<feature type="chain" id="PRO_5001939994" evidence="2">
    <location>
        <begin position="21"/>
        <end position="221"/>
    </location>
</feature>
<evidence type="ECO:0000313" key="4">
    <source>
        <dbReference type="Proteomes" id="UP000029736"/>
    </source>
</evidence>
<accession>A0A098S6V9</accession>
<protein>
    <submittedName>
        <fullName evidence="3">Uncharacterized protein</fullName>
    </submittedName>
</protein>
<reference evidence="3 4" key="1">
    <citation type="journal article" date="2014" name="Int. J. Syst. Evol. Microbiol.">
        <title>Phaeodactylibacter xiamenensis gen. nov., sp. nov., a member of the family Saprospiraceae isolated from the marine alga Phaeodactylum tricornutum.</title>
        <authorList>
            <person name="Chen Z.Jr."/>
            <person name="Lei X."/>
            <person name="Lai Q."/>
            <person name="Li Y."/>
            <person name="Zhang B."/>
            <person name="Zhang J."/>
            <person name="Zhang H."/>
            <person name="Yang L."/>
            <person name="Zheng W."/>
            <person name="Tian Y."/>
            <person name="Yu Z."/>
            <person name="Xu H.Jr."/>
            <person name="Zheng T."/>
        </authorList>
    </citation>
    <scope>NUCLEOTIDE SEQUENCE [LARGE SCALE GENOMIC DNA]</scope>
    <source>
        <strain evidence="3 4">KD52</strain>
    </source>
</reference>
<feature type="coiled-coil region" evidence="1">
    <location>
        <begin position="141"/>
        <end position="207"/>
    </location>
</feature>
<gene>
    <name evidence="3" type="ORF">IX84_11915</name>
</gene>
<keyword evidence="1" id="KW-0175">Coiled coil</keyword>
<organism evidence="3 4">
    <name type="scientific">Phaeodactylibacter xiamenensis</name>
    <dbReference type="NCBI Taxonomy" id="1524460"/>
    <lineage>
        <taxon>Bacteria</taxon>
        <taxon>Pseudomonadati</taxon>
        <taxon>Bacteroidota</taxon>
        <taxon>Saprospiria</taxon>
        <taxon>Saprospirales</taxon>
        <taxon>Haliscomenobacteraceae</taxon>
        <taxon>Phaeodactylibacter</taxon>
    </lineage>
</organism>
<dbReference type="RefSeq" id="WP_044220369.1">
    <property type="nucleotide sequence ID" value="NZ_JBKAGJ010000055.1"/>
</dbReference>
<evidence type="ECO:0000256" key="2">
    <source>
        <dbReference type="SAM" id="SignalP"/>
    </source>
</evidence>
<keyword evidence="4" id="KW-1185">Reference proteome</keyword>
<dbReference type="AlphaFoldDB" id="A0A098S6V9"/>